<dbReference type="AlphaFoldDB" id="A0A844XTE8"/>
<proteinExistence type="predicted"/>
<dbReference type="Proteomes" id="UP000448199">
    <property type="component" value="Unassembled WGS sequence"/>
</dbReference>
<reference evidence="1 2" key="1">
    <citation type="submission" date="2019-12" db="EMBL/GenBank/DDBJ databases">
        <title>Genomic-based taxomic classification of the family Erythrobacteraceae.</title>
        <authorList>
            <person name="Xu L."/>
        </authorList>
    </citation>
    <scope>NUCLEOTIDE SEQUENCE [LARGE SCALE GENOMIC DNA]</scope>
    <source>
        <strain evidence="1 2">DSM 17792</strain>
    </source>
</reference>
<keyword evidence="2" id="KW-1185">Reference proteome</keyword>
<evidence type="ECO:0000313" key="2">
    <source>
        <dbReference type="Proteomes" id="UP000448199"/>
    </source>
</evidence>
<evidence type="ECO:0000313" key="1">
    <source>
        <dbReference type="EMBL" id="MXO48980.1"/>
    </source>
</evidence>
<comment type="caution">
    <text evidence="1">The sequence shown here is derived from an EMBL/GenBank/DDBJ whole genome shotgun (WGS) entry which is preliminary data.</text>
</comment>
<organism evidence="1 2">
    <name type="scientific">Qipengyuania vulgaris</name>
    <dbReference type="NCBI Taxonomy" id="291985"/>
    <lineage>
        <taxon>Bacteria</taxon>
        <taxon>Pseudomonadati</taxon>
        <taxon>Pseudomonadota</taxon>
        <taxon>Alphaproteobacteria</taxon>
        <taxon>Sphingomonadales</taxon>
        <taxon>Erythrobacteraceae</taxon>
        <taxon>Qipengyuania</taxon>
    </lineage>
</organism>
<protein>
    <submittedName>
        <fullName evidence="1">Uncharacterized protein</fullName>
    </submittedName>
</protein>
<dbReference type="RefSeq" id="WP_160728514.1">
    <property type="nucleotide sequence ID" value="NZ_WTYC01000006.1"/>
</dbReference>
<gene>
    <name evidence="1" type="ORF">GRI69_11995</name>
</gene>
<dbReference type="EMBL" id="WTYC01000006">
    <property type="protein sequence ID" value="MXO48980.1"/>
    <property type="molecule type" value="Genomic_DNA"/>
</dbReference>
<name>A0A844XTE8_9SPHN</name>
<accession>A0A844XTE8</accession>
<dbReference type="OrthoDB" id="8479273at2"/>
<sequence length="254" mass="26928">MAIAKNSRSKGRFAPAMLAVAGLALVVPAAGFAVTSSESLPASNSIEFLPFTPAGADPELAQKVARIIGEDALRFTPASKPAPQRDRTINFAVRVNEAAVRTLSGQGGLESFTRGGSEQAGLPVAPTRYNLGIARGYQSFAQPTRSVSAAAVAEGLKDISMPDLSKFDGRDDENEDSRFQSRIALQQEGRTGSAPRTLEGAGTQRVDVGGSYRLSRNLDVTAGVRLSQDRDRLGPLTDGMEDEKAVYVGTQIRF</sequence>